<proteinExistence type="predicted"/>
<keyword evidence="2" id="KW-1185">Reference proteome</keyword>
<dbReference type="AlphaFoldDB" id="A0A6A6FY63"/>
<gene>
    <name evidence="1" type="ORF">BDZ85DRAFT_105787</name>
</gene>
<accession>A0A6A6FY63</accession>
<protein>
    <submittedName>
        <fullName evidence="1">Uncharacterized protein</fullName>
    </submittedName>
</protein>
<reference evidence="2" key="1">
    <citation type="journal article" date="2020" name="Stud. Mycol.">
        <title>101 Dothideomycetes genomes: A test case for predicting lifestyles and emergence of pathogens.</title>
        <authorList>
            <person name="Haridas S."/>
            <person name="Albert R."/>
            <person name="Binder M."/>
            <person name="Bloem J."/>
            <person name="LaButti K."/>
            <person name="Salamov A."/>
            <person name="Andreopoulos B."/>
            <person name="Baker S."/>
            <person name="Barry K."/>
            <person name="Bills G."/>
            <person name="Bluhm B."/>
            <person name="Cannon C."/>
            <person name="Castanera R."/>
            <person name="Culley D."/>
            <person name="Daum C."/>
            <person name="Ezra D."/>
            <person name="Gonzalez J."/>
            <person name="Henrissat B."/>
            <person name="Kuo A."/>
            <person name="Liang C."/>
            <person name="Lipzen A."/>
            <person name="Lutzoni F."/>
            <person name="Magnuson J."/>
            <person name="Mondo S."/>
            <person name="Nolan M."/>
            <person name="Ohm R."/>
            <person name="Pangilinan J."/>
            <person name="Park H.-J."/>
            <person name="Ramirez L."/>
            <person name="Alfaro M."/>
            <person name="Sun H."/>
            <person name="Tritt A."/>
            <person name="Yoshinaga Y."/>
            <person name="Zwiers L.-H."/>
            <person name="Turgeon B."/>
            <person name="Goodwin S."/>
            <person name="Spatafora J."/>
            <person name="Crous P."/>
            <person name="Grigoriev I."/>
        </authorList>
    </citation>
    <scope>NUCLEOTIDE SEQUENCE [LARGE SCALE GENOMIC DNA]</scope>
    <source>
        <strain evidence="2">CECT 20119</strain>
    </source>
</reference>
<organism evidence="1 2">
    <name type="scientific">Elsinoe ampelina</name>
    <dbReference type="NCBI Taxonomy" id="302913"/>
    <lineage>
        <taxon>Eukaryota</taxon>
        <taxon>Fungi</taxon>
        <taxon>Dikarya</taxon>
        <taxon>Ascomycota</taxon>
        <taxon>Pezizomycotina</taxon>
        <taxon>Dothideomycetes</taxon>
        <taxon>Dothideomycetidae</taxon>
        <taxon>Myriangiales</taxon>
        <taxon>Elsinoaceae</taxon>
        <taxon>Elsinoe</taxon>
    </lineage>
</organism>
<sequence length="218" mass="24931">MDLVNPIASQAFDHHDRSRGLLWLCHRTPTALSNPHLGMTNKHVLLRTTRHGKSKNMSIERAWPLQTRHGKHFLFNGLDLRIEGVVARNPEAPPALLVQYHRFIFSCTSQHHFQESNLFFHSAFGTLVPRLTFPFAYRPRSRAETLVLVQAALCTEIAARHACGCHAGLHPWDNLWPMCLTRPSPSYSNLVPPHRPRSRNLDPRPSVWSWPSFLHPVA</sequence>
<evidence type="ECO:0000313" key="1">
    <source>
        <dbReference type="EMBL" id="KAF2218329.1"/>
    </source>
</evidence>
<evidence type="ECO:0000313" key="2">
    <source>
        <dbReference type="Proteomes" id="UP000799538"/>
    </source>
</evidence>
<name>A0A6A6FY63_9PEZI</name>
<dbReference type="EMBL" id="ML992554">
    <property type="protein sequence ID" value="KAF2218329.1"/>
    <property type="molecule type" value="Genomic_DNA"/>
</dbReference>
<dbReference type="Proteomes" id="UP000799538">
    <property type="component" value="Unassembled WGS sequence"/>
</dbReference>